<dbReference type="AlphaFoldDB" id="A0A3R6GM55"/>
<comment type="caution">
    <text evidence="3">The sequence shown here is derived from an EMBL/GenBank/DDBJ whole genome shotgun (WGS) entry which is preliminary data.</text>
</comment>
<dbReference type="SUPFAM" id="SSF52540">
    <property type="entry name" value="P-loop containing nucleoside triphosphate hydrolases"/>
    <property type="match status" value="1"/>
</dbReference>
<dbReference type="PANTHER" id="PTHR30121:SF6">
    <property type="entry name" value="SLR6007 PROTEIN"/>
    <property type="match status" value="1"/>
</dbReference>
<dbReference type="PANTHER" id="PTHR30121">
    <property type="entry name" value="UNCHARACTERIZED PROTEIN YJGR-RELATED"/>
    <property type="match status" value="1"/>
</dbReference>
<feature type="domain" description="Helicase HerA central" evidence="1">
    <location>
        <begin position="172"/>
        <end position="352"/>
    </location>
</feature>
<protein>
    <submittedName>
        <fullName evidence="3">DUF87 domain-containing protein</fullName>
    </submittedName>
</protein>
<dbReference type="Gene3D" id="3.40.50.300">
    <property type="entry name" value="P-loop containing nucleotide triphosphate hydrolases"/>
    <property type="match status" value="2"/>
</dbReference>
<reference evidence="4 5" key="1">
    <citation type="submission" date="2018-08" db="EMBL/GenBank/DDBJ databases">
        <title>A genome reference for cultivated species of the human gut microbiota.</title>
        <authorList>
            <person name="Zou Y."/>
            <person name="Xue W."/>
            <person name="Luo G."/>
        </authorList>
    </citation>
    <scope>NUCLEOTIDE SEQUENCE [LARGE SCALE GENOMIC DNA]</scope>
    <source>
        <strain evidence="3 4">AM16-50</strain>
        <strain evidence="2 5">AM50-15</strain>
    </source>
</reference>
<dbReference type="InterPro" id="IPR027417">
    <property type="entry name" value="P-loop_NTPase"/>
</dbReference>
<accession>A0A3R6GM55</accession>
<dbReference type="InterPro" id="IPR051162">
    <property type="entry name" value="T4SS_component"/>
</dbReference>
<gene>
    <name evidence="3" type="ORF">DW191_18710</name>
    <name evidence="2" type="ORF">DW986_09065</name>
</gene>
<evidence type="ECO:0000313" key="2">
    <source>
        <dbReference type="EMBL" id="RGZ48711.1"/>
    </source>
</evidence>
<dbReference type="EMBL" id="QRKC01000014">
    <property type="protein sequence ID" value="RHH74111.1"/>
    <property type="molecule type" value="Genomic_DNA"/>
</dbReference>
<evidence type="ECO:0000313" key="4">
    <source>
        <dbReference type="Proteomes" id="UP000283732"/>
    </source>
</evidence>
<dbReference type="Proteomes" id="UP000283732">
    <property type="component" value="Unassembled WGS sequence"/>
</dbReference>
<proteinExistence type="predicted"/>
<evidence type="ECO:0000259" key="1">
    <source>
        <dbReference type="Pfam" id="PF01935"/>
    </source>
</evidence>
<dbReference type="Proteomes" id="UP000285173">
    <property type="component" value="Unassembled WGS sequence"/>
</dbReference>
<dbReference type="RefSeq" id="WP_122203035.1">
    <property type="nucleotide sequence ID" value="NZ_QRKC01000014.1"/>
</dbReference>
<organism evidence="3 4">
    <name type="scientific">Parabacteroides merdae</name>
    <dbReference type="NCBI Taxonomy" id="46503"/>
    <lineage>
        <taxon>Bacteria</taxon>
        <taxon>Pseudomonadati</taxon>
        <taxon>Bacteroidota</taxon>
        <taxon>Bacteroidia</taxon>
        <taxon>Bacteroidales</taxon>
        <taxon>Tannerellaceae</taxon>
        <taxon>Parabacteroides</taxon>
    </lineage>
</organism>
<evidence type="ECO:0000313" key="5">
    <source>
        <dbReference type="Proteomes" id="UP000285173"/>
    </source>
</evidence>
<name>A0A3R6GM55_9BACT</name>
<dbReference type="InterPro" id="IPR002789">
    <property type="entry name" value="HerA_central"/>
</dbReference>
<dbReference type="Pfam" id="PF01935">
    <property type="entry name" value="DUF87"/>
    <property type="match status" value="1"/>
</dbReference>
<sequence length="527" mass="59704">MDINFTDAITAEGIIDELYQLRTALENRINLSQQIGKGKREVLTGSKIMRICFIAGLTLTTKRDLEAIKKVQLSKQNQRFSTSFFTKNNFKPIFEAVLKLRYRDLDVDWNDSRLVSRIVAYEILRGRDHLQDENNLNAFLFATSTGRSTSRTIPELNLLIGNYGDIDMEATLSINDSSIPNTQILIAGATGSGKTNLLAVLIQQFRTLSTDSAFPVNFLLFDYKGEFSDPANASWLAKFDTDRTAILDPISAPLPINPFKDFRGKPQNEINLYSTEMANALSALERTSISANMSNRLAEAIVKSYQRTNGMPINFDMMLKEYQTLMTNPEKDDSISSVLKQLVRTKLFSEQDNIDLINECLIVKMDRFPKDGPIAKAIVYFLVSKLNTIYEKLERQAKADNLVQIRHFTIIDEAHYMLDFDNRPLRNLIAVGRDKGLSIILATQNMSSFKSKYFDFYANAQYPLIMKQQTIDDSVIRDLFGVSGKELQEIRSEIAGLQKGELIIKNPDAFLLGMGAKYKKIKVTHLI</sequence>
<dbReference type="EMBL" id="QSEF01000010">
    <property type="protein sequence ID" value="RGZ48711.1"/>
    <property type="molecule type" value="Genomic_DNA"/>
</dbReference>
<evidence type="ECO:0000313" key="3">
    <source>
        <dbReference type="EMBL" id="RHH74111.1"/>
    </source>
</evidence>